<dbReference type="EMBL" id="JBEXZR010000051">
    <property type="protein sequence ID" value="MEU0712208.1"/>
    <property type="molecule type" value="Genomic_DNA"/>
</dbReference>
<feature type="compositionally biased region" description="Acidic residues" evidence="1">
    <location>
        <begin position="1"/>
        <end position="32"/>
    </location>
</feature>
<dbReference type="Proteomes" id="UP001550378">
    <property type="component" value="Unassembled WGS sequence"/>
</dbReference>
<evidence type="ECO:0000313" key="3">
    <source>
        <dbReference type="Proteomes" id="UP001550378"/>
    </source>
</evidence>
<feature type="region of interest" description="Disordered" evidence="1">
    <location>
        <begin position="1"/>
        <end position="75"/>
    </location>
</feature>
<feature type="compositionally biased region" description="Basic and acidic residues" evidence="1">
    <location>
        <begin position="33"/>
        <end position="48"/>
    </location>
</feature>
<sequence length="75" mass="8382">MTVDPTDPETFETVENGEEAAPLDEETPEADAAEQHRDLQERSDEPLTRVDPTVANEADAAEQTRVVAHDEDDYR</sequence>
<evidence type="ECO:0008006" key="4">
    <source>
        <dbReference type="Google" id="ProtNLM"/>
    </source>
</evidence>
<proteinExistence type="predicted"/>
<organism evidence="2 3">
    <name type="scientific">Streptomyces lavendulocolor</name>
    <dbReference type="NCBI Taxonomy" id="67316"/>
    <lineage>
        <taxon>Bacteria</taxon>
        <taxon>Bacillati</taxon>
        <taxon>Actinomycetota</taxon>
        <taxon>Actinomycetes</taxon>
        <taxon>Kitasatosporales</taxon>
        <taxon>Streptomycetaceae</taxon>
        <taxon>Streptomyces</taxon>
    </lineage>
</organism>
<dbReference type="RefSeq" id="WP_359659270.1">
    <property type="nucleotide sequence ID" value="NZ_JBEXZO010000017.1"/>
</dbReference>
<protein>
    <recommendedName>
        <fullName evidence="4">DUF5709 domain-containing protein</fullName>
    </recommendedName>
</protein>
<gene>
    <name evidence="2" type="ORF">ABZ508_33155</name>
</gene>
<reference evidence="2 3" key="1">
    <citation type="submission" date="2024-06" db="EMBL/GenBank/DDBJ databases">
        <title>The Natural Products Discovery Center: Release of the First 8490 Sequenced Strains for Exploring Actinobacteria Biosynthetic Diversity.</title>
        <authorList>
            <person name="Kalkreuter E."/>
            <person name="Kautsar S.A."/>
            <person name="Yang D."/>
            <person name="Bader C.D."/>
            <person name="Teijaro C.N."/>
            <person name="Fluegel L."/>
            <person name="Davis C.M."/>
            <person name="Simpson J.R."/>
            <person name="Lauterbach L."/>
            <person name="Steele A.D."/>
            <person name="Gui C."/>
            <person name="Meng S."/>
            <person name="Li G."/>
            <person name="Viehrig K."/>
            <person name="Ye F."/>
            <person name="Su P."/>
            <person name="Kiefer A.F."/>
            <person name="Nichols A."/>
            <person name="Cepeda A.J."/>
            <person name="Yan W."/>
            <person name="Fan B."/>
            <person name="Jiang Y."/>
            <person name="Adhikari A."/>
            <person name="Zheng C.-J."/>
            <person name="Schuster L."/>
            <person name="Cowan T.M."/>
            <person name="Smanski M.J."/>
            <person name="Chevrette M.G."/>
            <person name="De Carvalho L.P.S."/>
            <person name="Shen B."/>
        </authorList>
    </citation>
    <scope>NUCLEOTIDE SEQUENCE [LARGE SCALE GENOMIC DNA]</scope>
    <source>
        <strain evidence="2 3">NPDC006337</strain>
    </source>
</reference>
<evidence type="ECO:0000256" key="1">
    <source>
        <dbReference type="SAM" id="MobiDB-lite"/>
    </source>
</evidence>
<name>A0ABV2WFR6_9ACTN</name>
<accession>A0ABV2WFR6</accession>
<evidence type="ECO:0000313" key="2">
    <source>
        <dbReference type="EMBL" id="MEU0712208.1"/>
    </source>
</evidence>
<comment type="caution">
    <text evidence="2">The sequence shown here is derived from an EMBL/GenBank/DDBJ whole genome shotgun (WGS) entry which is preliminary data.</text>
</comment>
<keyword evidence="3" id="KW-1185">Reference proteome</keyword>